<evidence type="ECO:0000256" key="9">
    <source>
        <dbReference type="ARBA" id="ARBA00023136"/>
    </source>
</evidence>
<evidence type="ECO:0000256" key="1">
    <source>
        <dbReference type="ARBA" id="ARBA00022448"/>
    </source>
</evidence>
<evidence type="ECO:0000256" key="10">
    <source>
        <dbReference type="HAMAP-Rule" id="MF_00462"/>
    </source>
</evidence>
<feature type="transmembrane region" description="Helical" evidence="10">
    <location>
        <begin position="277"/>
        <end position="296"/>
    </location>
</feature>
<dbReference type="InterPro" id="IPR011303">
    <property type="entry name" value="RnfD_bac"/>
</dbReference>
<evidence type="ECO:0000256" key="2">
    <source>
        <dbReference type="ARBA" id="ARBA00022553"/>
    </source>
</evidence>
<keyword evidence="7 10" id="KW-0249">Electron transport</keyword>
<gene>
    <name evidence="10" type="primary">rnfD</name>
    <name evidence="11" type="ORF">DRP53_04075</name>
</gene>
<keyword evidence="5 10" id="KW-0812">Transmembrane</keyword>
<evidence type="ECO:0000313" key="11">
    <source>
        <dbReference type="EMBL" id="RKX70688.1"/>
    </source>
</evidence>
<evidence type="ECO:0000256" key="6">
    <source>
        <dbReference type="ARBA" id="ARBA00022967"/>
    </source>
</evidence>
<feature type="transmembrane region" description="Helical" evidence="10">
    <location>
        <begin position="46"/>
        <end position="64"/>
    </location>
</feature>
<feature type="transmembrane region" description="Helical" evidence="10">
    <location>
        <begin position="20"/>
        <end position="40"/>
    </location>
</feature>
<keyword evidence="9 10" id="KW-0472">Membrane</keyword>
<keyword evidence="1 10" id="KW-0813">Transport</keyword>
<keyword evidence="11" id="KW-0830">Ubiquinone</keyword>
<dbReference type="PANTHER" id="PTHR30578:SF0">
    <property type="entry name" value="ION-TRANSLOCATING OXIDOREDUCTASE COMPLEX SUBUNIT D"/>
    <property type="match status" value="1"/>
</dbReference>
<comment type="cofactor">
    <cofactor evidence="10">
        <name>FMN</name>
        <dbReference type="ChEBI" id="CHEBI:58210"/>
    </cofactor>
</comment>
<protein>
    <recommendedName>
        <fullName evidence="10">Ion-translocating oxidoreductase complex subunit D</fullName>
        <ecNumber evidence="10">7.-.-.-</ecNumber>
    </recommendedName>
    <alternativeName>
        <fullName evidence="10">Rnf electron transport complex subunit D</fullName>
    </alternativeName>
</protein>
<comment type="similarity">
    <text evidence="10">Belongs to the NqrB/RnfD family.</text>
</comment>
<feature type="transmembrane region" description="Helical" evidence="10">
    <location>
        <begin position="223"/>
        <end position="240"/>
    </location>
</feature>
<evidence type="ECO:0000256" key="8">
    <source>
        <dbReference type="ARBA" id="ARBA00022989"/>
    </source>
</evidence>
<dbReference type="GO" id="GO:0005886">
    <property type="term" value="C:plasma membrane"/>
    <property type="evidence" value="ECO:0007669"/>
    <property type="project" value="UniProtKB-SubCell"/>
</dbReference>
<comment type="subunit">
    <text evidence="10">The complex is composed of six subunits: RnfA, RnfB, RnfC, RnfD, RnfE and RnfG.</text>
</comment>
<keyword evidence="4 10" id="KW-0288">FMN</keyword>
<dbReference type="GO" id="GO:0022900">
    <property type="term" value="P:electron transport chain"/>
    <property type="evidence" value="ECO:0007669"/>
    <property type="project" value="UniProtKB-UniRule"/>
</dbReference>
<dbReference type="InterPro" id="IPR004338">
    <property type="entry name" value="NqrB/RnfD"/>
</dbReference>
<evidence type="ECO:0000313" key="12">
    <source>
        <dbReference type="Proteomes" id="UP000268469"/>
    </source>
</evidence>
<evidence type="ECO:0000256" key="7">
    <source>
        <dbReference type="ARBA" id="ARBA00022982"/>
    </source>
</evidence>
<name>A0A660SIS2_UNCW3</name>
<feature type="transmembrane region" description="Helical" evidence="10">
    <location>
        <begin position="246"/>
        <end position="265"/>
    </location>
</feature>
<feature type="modified residue" description="FMN phosphoryl threonine" evidence="10">
    <location>
        <position position="162"/>
    </location>
</feature>
<accession>A0A660SIS2</accession>
<evidence type="ECO:0000256" key="3">
    <source>
        <dbReference type="ARBA" id="ARBA00022630"/>
    </source>
</evidence>
<organism evidence="11 12">
    <name type="scientific">candidate division WOR-3 bacterium</name>
    <dbReference type="NCBI Taxonomy" id="2052148"/>
    <lineage>
        <taxon>Bacteria</taxon>
        <taxon>Bacteria division WOR-3</taxon>
    </lineage>
</organism>
<dbReference type="GO" id="GO:0055085">
    <property type="term" value="P:transmembrane transport"/>
    <property type="evidence" value="ECO:0007669"/>
    <property type="project" value="InterPro"/>
</dbReference>
<dbReference type="Pfam" id="PF03116">
    <property type="entry name" value="NQR2_RnfD_RnfE"/>
    <property type="match status" value="1"/>
</dbReference>
<evidence type="ECO:0000256" key="4">
    <source>
        <dbReference type="ARBA" id="ARBA00022643"/>
    </source>
</evidence>
<dbReference type="NCBIfam" id="TIGR01946">
    <property type="entry name" value="rnfD"/>
    <property type="match status" value="1"/>
</dbReference>
<comment type="function">
    <text evidence="10">Part of a membrane-bound complex that couples electron transfer with translocation of ions across the membrane.</text>
</comment>
<dbReference type="EC" id="7.-.-.-" evidence="10"/>
<reference evidence="11 12" key="1">
    <citation type="submission" date="2018-06" db="EMBL/GenBank/DDBJ databases">
        <title>Extensive metabolic versatility and redundancy in microbially diverse, dynamic hydrothermal sediments.</title>
        <authorList>
            <person name="Dombrowski N."/>
            <person name="Teske A."/>
            <person name="Baker B.J."/>
        </authorList>
    </citation>
    <scope>NUCLEOTIDE SEQUENCE [LARGE SCALE GENOMIC DNA]</scope>
    <source>
        <strain evidence="11">B36_G15</strain>
    </source>
</reference>
<evidence type="ECO:0000256" key="5">
    <source>
        <dbReference type="ARBA" id="ARBA00022692"/>
    </source>
</evidence>
<keyword evidence="3 10" id="KW-0285">Flavoprotein</keyword>
<comment type="subcellular location">
    <subcellularLocation>
        <location evidence="10">Cell membrane</location>
        <topology evidence="10">Multi-pass membrane protein</topology>
    </subcellularLocation>
</comment>
<keyword evidence="8 10" id="KW-1133">Transmembrane helix</keyword>
<feature type="transmembrane region" description="Helical" evidence="10">
    <location>
        <begin position="96"/>
        <end position="114"/>
    </location>
</feature>
<dbReference type="Proteomes" id="UP000268469">
    <property type="component" value="Unassembled WGS sequence"/>
</dbReference>
<sequence length="328" mass="35738">MAEKRLKVSASPHIFARQNLKFVMYAVILALMPALFGSIYFYGLRALYLVILSVAAAVVAEAVCQWAYKRPITITDGSAIITGILLAYNLPPGVPYWMPVVGSVFAIVVAKQFFGGLGYNFINPALAGRAFLMASWPVAMTHDWLPPAGGTISGLDGITRATPLNLIKAADVDPSVIERLTSLEGIRALFFGNVGGCLGETSALLLLIGGIALLILKIIDYRITLSYLLTVVVLSLILPIKGHPPYNILFQLFSGGLFLGAFFMATDMVTTPVTKRGRWIFGIGCGIFTMLIRTFGGYPEGVSYSILFMNVWTPFIDRYTMGRRFGTR</sequence>
<dbReference type="AlphaFoldDB" id="A0A660SIS2"/>
<dbReference type="EMBL" id="QNBE01000030">
    <property type="protein sequence ID" value="RKX70688.1"/>
    <property type="molecule type" value="Genomic_DNA"/>
</dbReference>
<dbReference type="HAMAP" id="MF_00462">
    <property type="entry name" value="RsxD_RnfD"/>
    <property type="match status" value="1"/>
</dbReference>
<keyword evidence="2 10" id="KW-0597">Phosphoprotein</keyword>
<keyword evidence="6 10" id="KW-1278">Translocase</keyword>
<comment type="caution">
    <text evidence="11">The sequence shown here is derived from an EMBL/GenBank/DDBJ whole genome shotgun (WGS) entry which is preliminary data.</text>
</comment>
<dbReference type="PANTHER" id="PTHR30578">
    <property type="entry name" value="ELECTRON TRANSPORT COMPLEX PROTEIN RNFD"/>
    <property type="match status" value="1"/>
</dbReference>
<keyword evidence="10" id="KW-1003">Cell membrane</keyword>
<feature type="transmembrane region" description="Helical" evidence="10">
    <location>
        <begin position="190"/>
        <end position="216"/>
    </location>
</feature>
<proteinExistence type="inferred from homology"/>